<evidence type="ECO:0000256" key="1">
    <source>
        <dbReference type="SAM" id="MobiDB-lite"/>
    </source>
</evidence>
<accession>A0ABP6K4S8</accession>
<feature type="domain" description="Asparagine synthetase" evidence="2">
    <location>
        <begin position="63"/>
        <end position="197"/>
    </location>
</feature>
<name>A0ABP6K4S8_9ACTN</name>
<protein>
    <recommendedName>
        <fullName evidence="2">Asparagine synthetase domain-containing protein</fullName>
    </recommendedName>
</protein>
<keyword evidence="4" id="KW-1185">Reference proteome</keyword>
<sequence>MAAMLGEPEHPEFRDTVLSTFGPLGGLLHSLDGEVELTPDFGKRAGVPDLLYEFTPLRLVDGSRLRGRHRMHQRSSPDVKPRPTGHLLGDHGDRMTTADPVEGRHPFLDLDFVRVTMEVTPDPKSHDLEEEHILKRAVRGTVPTGVAEREKFPLTARSGALLVRAPPEFTSDWLSSELVERHGVFGPDEVGRLHDACRVPGHRPPTPLRTDWLMIVLTFTILREQPARADRNTTPCRTPVRLET</sequence>
<reference evidence="4" key="1">
    <citation type="journal article" date="2019" name="Int. J. Syst. Evol. Microbiol.">
        <title>The Global Catalogue of Microorganisms (GCM) 10K type strain sequencing project: providing services to taxonomists for standard genome sequencing and annotation.</title>
        <authorList>
            <consortium name="The Broad Institute Genomics Platform"/>
            <consortium name="The Broad Institute Genome Sequencing Center for Infectious Disease"/>
            <person name="Wu L."/>
            <person name="Ma J."/>
        </authorList>
    </citation>
    <scope>NUCLEOTIDE SEQUENCE [LARGE SCALE GENOMIC DNA]</scope>
    <source>
        <strain evidence="4">JCM 9088</strain>
    </source>
</reference>
<dbReference type="Pfam" id="PF00733">
    <property type="entry name" value="Asn_synthase"/>
    <property type="match status" value="1"/>
</dbReference>
<gene>
    <name evidence="3" type="ORF">GCM10010446_51690</name>
</gene>
<feature type="region of interest" description="Disordered" evidence="1">
    <location>
        <begin position="67"/>
        <end position="91"/>
    </location>
</feature>
<organism evidence="3 4">
    <name type="scientific">Streptomyces enissocaesilis</name>
    <dbReference type="NCBI Taxonomy" id="332589"/>
    <lineage>
        <taxon>Bacteria</taxon>
        <taxon>Bacillati</taxon>
        <taxon>Actinomycetota</taxon>
        <taxon>Actinomycetes</taxon>
        <taxon>Kitasatosporales</taxon>
        <taxon>Streptomycetaceae</taxon>
        <taxon>Streptomyces</taxon>
        <taxon>Streptomyces rochei group</taxon>
    </lineage>
</organism>
<evidence type="ECO:0000313" key="3">
    <source>
        <dbReference type="EMBL" id="GAA2959936.1"/>
    </source>
</evidence>
<dbReference type="InterPro" id="IPR001962">
    <property type="entry name" value="Asn_synthase"/>
</dbReference>
<comment type="caution">
    <text evidence="3">The sequence shown here is derived from an EMBL/GenBank/DDBJ whole genome shotgun (WGS) entry which is preliminary data.</text>
</comment>
<evidence type="ECO:0000313" key="4">
    <source>
        <dbReference type="Proteomes" id="UP001500403"/>
    </source>
</evidence>
<dbReference type="SUPFAM" id="SSF52402">
    <property type="entry name" value="Adenine nucleotide alpha hydrolases-like"/>
    <property type="match status" value="1"/>
</dbReference>
<dbReference type="Proteomes" id="UP001500403">
    <property type="component" value="Unassembled WGS sequence"/>
</dbReference>
<dbReference type="Gene3D" id="3.40.50.620">
    <property type="entry name" value="HUPs"/>
    <property type="match status" value="1"/>
</dbReference>
<dbReference type="EMBL" id="BAAAUD010000050">
    <property type="protein sequence ID" value="GAA2959936.1"/>
    <property type="molecule type" value="Genomic_DNA"/>
</dbReference>
<proteinExistence type="predicted"/>
<dbReference type="InterPro" id="IPR014729">
    <property type="entry name" value="Rossmann-like_a/b/a_fold"/>
</dbReference>
<evidence type="ECO:0000259" key="2">
    <source>
        <dbReference type="Pfam" id="PF00733"/>
    </source>
</evidence>